<accession>A0AAV2HRG7</accession>
<organism evidence="2 3">
    <name type="scientific">Lymnaea stagnalis</name>
    <name type="common">Great pond snail</name>
    <name type="synonym">Helix stagnalis</name>
    <dbReference type="NCBI Taxonomy" id="6523"/>
    <lineage>
        <taxon>Eukaryota</taxon>
        <taxon>Metazoa</taxon>
        <taxon>Spiralia</taxon>
        <taxon>Lophotrochozoa</taxon>
        <taxon>Mollusca</taxon>
        <taxon>Gastropoda</taxon>
        <taxon>Heterobranchia</taxon>
        <taxon>Euthyneura</taxon>
        <taxon>Panpulmonata</taxon>
        <taxon>Hygrophila</taxon>
        <taxon>Lymnaeoidea</taxon>
        <taxon>Lymnaeidae</taxon>
        <taxon>Lymnaea</taxon>
    </lineage>
</organism>
<name>A0AAV2HRG7_LYMST</name>
<feature type="non-terminal residue" evidence="2">
    <location>
        <position position="160"/>
    </location>
</feature>
<dbReference type="AlphaFoldDB" id="A0AAV2HRG7"/>
<reference evidence="2 3" key="1">
    <citation type="submission" date="2024-04" db="EMBL/GenBank/DDBJ databases">
        <authorList>
            <consortium name="Genoscope - CEA"/>
            <person name="William W."/>
        </authorList>
    </citation>
    <scope>NUCLEOTIDE SEQUENCE [LARGE SCALE GENOMIC DNA]</scope>
</reference>
<feature type="compositionally biased region" description="Polar residues" evidence="1">
    <location>
        <begin position="1"/>
        <end position="12"/>
    </location>
</feature>
<sequence>PQGCNKLNNKVESPTVKGSLMSIKSEGRPHQAVKSQEVQTDPEIARQRDGDVDHVNADIIRYLNQINDKAIFRSYEPEPTYHSGGFSPLYDMYEERFCFRYQGPQHHPPEDIQMFRPREYNTHPIQQLRRECYAKNNFSSQNDAHHVKHSSPGFQFSNDS</sequence>
<dbReference type="EMBL" id="CAXITT010000202">
    <property type="protein sequence ID" value="CAL1535439.1"/>
    <property type="molecule type" value="Genomic_DNA"/>
</dbReference>
<evidence type="ECO:0000313" key="3">
    <source>
        <dbReference type="Proteomes" id="UP001497497"/>
    </source>
</evidence>
<proteinExistence type="predicted"/>
<evidence type="ECO:0000313" key="2">
    <source>
        <dbReference type="EMBL" id="CAL1535439.1"/>
    </source>
</evidence>
<gene>
    <name evidence="2" type="ORF">GSLYS_00009399001</name>
</gene>
<protein>
    <submittedName>
        <fullName evidence="2">Uncharacterized protein</fullName>
    </submittedName>
</protein>
<keyword evidence="3" id="KW-1185">Reference proteome</keyword>
<comment type="caution">
    <text evidence="2">The sequence shown here is derived from an EMBL/GenBank/DDBJ whole genome shotgun (WGS) entry which is preliminary data.</text>
</comment>
<dbReference type="Proteomes" id="UP001497497">
    <property type="component" value="Unassembled WGS sequence"/>
</dbReference>
<evidence type="ECO:0000256" key="1">
    <source>
        <dbReference type="SAM" id="MobiDB-lite"/>
    </source>
</evidence>
<feature type="non-terminal residue" evidence="2">
    <location>
        <position position="1"/>
    </location>
</feature>
<feature type="region of interest" description="Disordered" evidence="1">
    <location>
        <begin position="1"/>
        <end position="41"/>
    </location>
</feature>